<evidence type="ECO:0000313" key="1">
    <source>
        <dbReference type="EMBL" id="GAJ13871.1"/>
    </source>
</evidence>
<gene>
    <name evidence="1" type="ORF">S12H4_42377</name>
</gene>
<reference evidence="1" key="1">
    <citation type="journal article" date="2014" name="Front. Microbiol.">
        <title>High frequency of phylogenetically diverse reductive dehalogenase-homologous genes in deep subseafloor sedimentary metagenomes.</title>
        <authorList>
            <person name="Kawai M."/>
            <person name="Futagami T."/>
            <person name="Toyoda A."/>
            <person name="Takaki Y."/>
            <person name="Nishi S."/>
            <person name="Hori S."/>
            <person name="Arai W."/>
            <person name="Tsubouchi T."/>
            <person name="Morono Y."/>
            <person name="Uchiyama I."/>
            <person name="Ito T."/>
            <person name="Fujiyama A."/>
            <person name="Inagaki F."/>
            <person name="Takami H."/>
        </authorList>
    </citation>
    <scope>NUCLEOTIDE SEQUENCE</scope>
    <source>
        <strain evidence="1">Expedition CK06-06</strain>
    </source>
</reference>
<dbReference type="EMBL" id="BARW01025921">
    <property type="protein sequence ID" value="GAJ13871.1"/>
    <property type="molecule type" value="Genomic_DNA"/>
</dbReference>
<dbReference type="AlphaFoldDB" id="X1VGQ5"/>
<comment type="caution">
    <text evidence="1">The sequence shown here is derived from an EMBL/GenBank/DDBJ whole genome shotgun (WGS) entry which is preliminary data.</text>
</comment>
<proteinExistence type="predicted"/>
<protein>
    <submittedName>
        <fullName evidence="1">Uncharacterized protein</fullName>
    </submittedName>
</protein>
<organism evidence="1">
    <name type="scientific">marine sediment metagenome</name>
    <dbReference type="NCBI Taxonomy" id="412755"/>
    <lineage>
        <taxon>unclassified sequences</taxon>
        <taxon>metagenomes</taxon>
        <taxon>ecological metagenomes</taxon>
    </lineage>
</organism>
<accession>X1VGQ5</accession>
<sequence length="34" mass="4314">MNFPYIYRKKKSFDEVNFFEERGYKHYFEAKTVT</sequence>
<name>X1VGQ5_9ZZZZ</name>
<feature type="non-terminal residue" evidence="1">
    <location>
        <position position="34"/>
    </location>
</feature>